<dbReference type="InterPro" id="IPR027417">
    <property type="entry name" value="P-loop_NTPase"/>
</dbReference>
<dbReference type="Gene3D" id="3.30.420.240">
    <property type="match status" value="1"/>
</dbReference>
<name>A0A0F9RX80_9ZZZZ</name>
<protein>
    <recommendedName>
        <fullName evidence="2">Terminase large subunit gp17-like C-terminal domain-containing protein</fullName>
    </recommendedName>
</protein>
<proteinExistence type="predicted"/>
<dbReference type="EMBL" id="LAZR01000924">
    <property type="protein sequence ID" value="KKN54547.1"/>
    <property type="molecule type" value="Genomic_DNA"/>
</dbReference>
<reference evidence="1" key="1">
    <citation type="journal article" date="2015" name="Nature">
        <title>Complex archaea that bridge the gap between prokaryotes and eukaryotes.</title>
        <authorList>
            <person name="Spang A."/>
            <person name="Saw J.H."/>
            <person name="Jorgensen S.L."/>
            <person name="Zaremba-Niedzwiedzka K."/>
            <person name="Martijn J."/>
            <person name="Lind A.E."/>
            <person name="van Eijk R."/>
            <person name="Schleper C."/>
            <person name="Guy L."/>
            <person name="Ettema T.J."/>
        </authorList>
    </citation>
    <scope>NUCLEOTIDE SEQUENCE</scope>
</reference>
<accession>A0A0F9RX80</accession>
<gene>
    <name evidence="1" type="ORF">LCGC14_0591390</name>
</gene>
<comment type="caution">
    <text evidence="1">The sequence shown here is derived from an EMBL/GenBank/DDBJ whole genome shotgun (WGS) entry which is preliminary data.</text>
</comment>
<evidence type="ECO:0008006" key="2">
    <source>
        <dbReference type="Google" id="ProtNLM"/>
    </source>
</evidence>
<evidence type="ECO:0000313" key="1">
    <source>
        <dbReference type="EMBL" id="KKN54547.1"/>
    </source>
</evidence>
<dbReference type="Gene3D" id="3.40.50.300">
    <property type="entry name" value="P-loop containing nucleotide triphosphate hydrolases"/>
    <property type="match status" value="1"/>
</dbReference>
<organism evidence="1">
    <name type="scientific">marine sediment metagenome</name>
    <dbReference type="NCBI Taxonomy" id="412755"/>
    <lineage>
        <taxon>unclassified sequences</taxon>
        <taxon>metagenomes</taxon>
        <taxon>ecological metagenomes</taxon>
    </lineage>
</organism>
<sequence>MAVQTQDEALRMMFSDRRLTLSTLLEIEDKNRQLVPLTPNPIQDDVIANSSWRDIYVKPGQVGFTSIIVGDFYIDNITVNGTVSVIISYDEFSAQRQVLKAKRYHRSLERKIPTIPRLDHKSATELSWEDKNTGFYSVMYIFSARSYMLGRGETIHNLLLDEYAFWPLGTHEAVFASAVQRVPLKVGTKIRIGSTANGEDNPFCDMYRAAKEGTVIGKSVYRHHFYPWFIHPEYIMYPDDHFCLDGDDVDPLSNLQSDEIMLMNLIATTQNLDEKMSMAKLRWRRYKRAEMASMRRAGDTMFIFPQEYPEDDETCFMTAGDQAYSADIITDKVHKCMPAPIHKDIVAVDKVTKTTISATLDIWHDREDNLGYLISIDPGKGKISESVGHVWRFAEGYRTKEGEEIPPTMQHCATLAGMYDEWEMAELMKEVAHYYNGGVICPEDNLDIVSHLRDYPDLYWREDVRSGKFGKVVGWQTNVSTKPYMITEVNRHLNDIDCQDIRFWSQCKNIRRNSMVKSGIMVVGADDHHDAGAIAIVCRDAMPIARGYVGNTTEGGWDEKWG</sequence>
<dbReference type="AlphaFoldDB" id="A0A0F9RX80"/>